<dbReference type="GO" id="GO:0005576">
    <property type="term" value="C:extracellular region"/>
    <property type="evidence" value="ECO:0007669"/>
    <property type="project" value="UniProtKB-SubCell"/>
</dbReference>
<name>A0A831RVX2_9GAMM</name>
<keyword evidence="8" id="KW-0966">Cell projection</keyword>
<gene>
    <name evidence="8" type="ORF">ENJ12_04755</name>
</gene>
<evidence type="ECO:0000256" key="4">
    <source>
        <dbReference type="ARBA" id="ARBA00023143"/>
    </source>
</evidence>
<comment type="similarity">
    <text evidence="1 5">Belongs to the FliD family.</text>
</comment>
<comment type="caution">
    <text evidence="8">The sequence shown here is derived from an EMBL/GenBank/DDBJ whole genome shotgun (WGS) entry which is preliminary data.</text>
</comment>
<evidence type="ECO:0000259" key="6">
    <source>
        <dbReference type="Pfam" id="PF02465"/>
    </source>
</evidence>
<keyword evidence="8" id="KW-0969">Cilium</keyword>
<keyword evidence="8" id="KW-0282">Flagellum</keyword>
<dbReference type="PANTHER" id="PTHR30288">
    <property type="entry name" value="FLAGELLAR CAP/ASSEMBLY PROTEIN FLID"/>
    <property type="match status" value="1"/>
</dbReference>
<keyword evidence="5" id="KW-0964">Secreted</keyword>
<keyword evidence="4 5" id="KW-0975">Bacterial flagellum</keyword>
<sequence length="449" mass="47588">MITAPGVGSGLDVNSIVNQLMALERRPLEALQRRQDQYEAQLSAYGQLKSALSGFQDAMEGLSSQDAFKVFSASTSNEDVLQVSAASSAPLGSYNVRVERLAAYHKMASNEFLNTTTFGGSAGDSMSIQVGSDPANTLSIDLSTAQTLEEIRDLINDDLSNPGVSATVVNGNGGNQKLILTADDSGAASAMTVSYGGSLSAASFGLQTLNDVGGDLTLLDAQISVDGYSVTRSSNTISDVIQGVTLDLRQAQPGTDIRVDIDRDLDAAKESVQAFADAYNDLRSSIKSLRNGQLEADSTLLSIERGLLDIMNNPGTGGVYNHLSEIGLTIQKDGNMSVKSTALENALNAEFAGVADLFANSQTGYASRFESLAGQWLETGGLIDSRTDGLDSRIEDLQDRQSAMDRRLEQIETRYLRQFSALDSLVSQLQGTSSFLTSQLASLPGANSQ</sequence>
<accession>A0A831RVX2</accession>
<dbReference type="EMBL" id="DRLF01000172">
    <property type="protein sequence ID" value="HEC06135.1"/>
    <property type="molecule type" value="Genomic_DNA"/>
</dbReference>
<comment type="subcellular location">
    <subcellularLocation>
        <location evidence="5">Secreted</location>
    </subcellularLocation>
    <subcellularLocation>
        <location evidence="5">Bacterial flagellum</location>
    </subcellularLocation>
</comment>
<evidence type="ECO:0000256" key="3">
    <source>
        <dbReference type="ARBA" id="ARBA00023054"/>
    </source>
</evidence>
<keyword evidence="3" id="KW-0175">Coiled coil</keyword>
<feature type="domain" description="Flagellar hook-associated protein 2 C-terminal" evidence="7">
    <location>
        <begin position="220"/>
        <end position="430"/>
    </location>
</feature>
<dbReference type="InterPro" id="IPR010809">
    <property type="entry name" value="FliD_C"/>
</dbReference>
<comment type="function">
    <text evidence="5">Required for morphogenesis and for the elongation of the flagellar filament by facilitating polymerization of the flagellin monomers at the tip of growing filament. Forms a capping structure, which prevents flagellin subunits (transported through the central channel of the flagellum) from leaking out without polymerization at the distal end.</text>
</comment>
<organism evidence="8">
    <name type="scientific">Thiolapillus brandeum</name>
    <dbReference type="NCBI Taxonomy" id="1076588"/>
    <lineage>
        <taxon>Bacteria</taxon>
        <taxon>Pseudomonadati</taxon>
        <taxon>Pseudomonadota</taxon>
        <taxon>Gammaproteobacteria</taxon>
        <taxon>Chromatiales</taxon>
        <taxon>Sedimenticolaceae</taxon>
        <taxon>Thiolapillus</taxon>
    </lineage>
</organism>
<dbReference type="InterPro" id="IPR040026">
    <property type="entry name" value="FliD"/>
</dbReference>
<dbReference type="AlphaFoldDB" id="A0A831RVX2"/>
<evidence type="ECO:0000256" key="2">
    <source>
        <dbReference type="ARBA" id="ARBA00011255"/>
    </source>
</evidence>
<reference evidence="8" key="1">
    <citation type="journal article" date="2020" name="mSystems">
        <title>Genome- and Community-Level Interaction Insights into Carbon Utilization and Element Cycling Functions of Hydrothermarchaeota in Hydrothermal Sediment.</title>
        <authorList>
            <person name="Zhou Z."/>
            <person name="Liu Y."/>
            <person name="Xu W."/>
            <person name="Pan J."/>
            <person name="Luo Z.H."/>
            <person name="Li M."/>
        </authorList>
    </citation>
    <scope>NUCLEOTIDE SEQUENCE [LARGE SCALE GENOMIC DNA]</scope>
    <source>
        <strain evidence="8">HyVt-458</strain>
    </source>
</reference>
<dbReference type="Proteomes" id="UP000886339">
    <property type="component" value="Unassembled WGS sequence"/>
</dbReference>
<comment type="subunit">
    <text evidence="2 5">Homopentamer.</text>
</comment>
<dbReference type="Pfam" id="PF07196">
    <property type="entry name" value="Flagellin_IN"/>
    <property type="match status" value="1"/>
</dbReference>
<dbReference type="Pfam" id="PF02465">
    <property type="entry name" value="FliD_N"/>
    <property type="match status" value="1"/>
</dbReference>
<evidence type="ECO:0000256" key="1">
    <source>
        <dbReference type="ARBA" id="ARBA00009764"/>
    </source>
</evidence>
<dbReference type="PANTHER" id="PTHR30288:SF0">
    <property type="entry name" value="FLAGELLAR HOOK-ASSOCIATED PROTEIN 2"/>
    <property type="match status" value="1"/>
</dbReference>
<dbReference type="GO" id="GO:0009421">
    <property type="term" value="C:bacterial-type flagellum filament cap"/>
    <property type="evidence" value="ECO:0007669"/>
    <property type="project" value="InterPro"/>
</dbReference>
<dbReference type="GO" id="GO:0009424">
    <property type="term" value="C:bacterial-type flagellum hook"/>
    <property type="evidence" value="ECO:0007669"/>
    <property type="project" value="UniProtKB-UniRule"/>
</dbReference>
<dbReference type="InterPro" id="IPR010810">
    <property type="entry name" value="Flagellin_hook_IN_motif"/>
</dbReference>
<dbReference type="Pfam" id="PF07195">
    <property type="entry name" value="FliD_C"/>
    <property type="match status" value="1"/>
</dbReference>
<dbReference type="GO" id="GO:0071973">
    <property type="term" value="P:bacterial-type flagellum-dependent cell motility"/>
    <property type="evidence" value="ECO:0007669"/>
    <property type="project" value="TreeGrafter"/>
</dbReference>
<evidence type="ECO:0000259" key="7">
    <source>
        <dbReference type="Pfam" id="PF07195"/>
    </source>
</evidence>
<evidence type="ECO:0000256" key="5">
    <source>
        <dbReference type="RuleBase" id="RU362066"/>
    </source>
</evidence>
<proteinExistence type="inferred from homology"/>
<evidence type="ECO:0000313" key="8">
    <source>
        <dbReference type="EMBL" id="HEC06135.1"/>
    </source>
</evidence>
<dbReference type="InterPro" id="IPR003481">
    <property type="entry name" value="FliD_N"/>
</dbReference>
<feature type="domain" description="Flagellar hook-associated protein 2 N-terminal" evidence="6">
    <location>
        <begin position="9"/>
        <end position="104"/>
    </location>
</feature>
<protein>
    <recommendedName>
        <fullName evidence="5">Flagellar hook-associated protein 2</fullName>
        <shortName evidence="5">HAP2</shortName>
    </recommendedName>
    <alternativeName>
        <fullName evidence="5">Flagellar cap protein</fullName>
    </alternativeName>
</protein>
<dbReference type="GO" id="GO:0007155">
    <property type="term" value="P:cell adhesion"/>
    <property type="evidence" value="ECO:0007669"/>
    <property type="project" value="InterPro"/>
</dbReference>